<dbReference type="Proteomes" id="UP000289557">
    <property type="component" value="Chromosome"/>
</dbReference>
<name>A0AAV5N6K4_MYCPM</name>
<keyword evidence="1" id="KW-1133">Transmembrane helix</keyword>
<dbReference type="GeneID" id="66609270"/>
<evidence type="ECO:0000313" key="2">
    <source>
        <dbReference type="EMBL" id="VEU57421.1"/>
    </source>
</evidence>
<keyword evidence="1" id="KW-0812">Transmembrane</keyword>
<accession>A0AAV5N6K4</accession>
<dbReference type="AlphaFoldDB" id="A0AAV5N6K4"/>
<keyword evidence="1" id="KW-0472">Membrane</keyword>
<evidence type="ECO:0000313" key="3">
    <source>
        <dbReference type="Proteomes" id="UP000289557"/>
    </source>
</evidence>
<evidence type="ECO:0000256" key="1">
    <source>
        <dbReference type="SAM" id="Phobius"/>
    </source>
</evidence>
<proteinExistence type="predicted"/>
<gene>
    <name evidence="2" type="ORF">NCTC10119_00699</name>
</gene>
<organism evidence="2 3">
    <name type="scientific">Mycoplasmoides pneumoniae</name>
    <name type="common">Mycoplasma pneumoniae</name>
    <dbReference type="NCBI Taxonomy" id="2104"/>
    <lineage>
        <taxon>Bacteria</taxon>
        <taxon>Bacillati</taxon>
        <taxon>Mycoplasmatota</taxon>
        <taxon>Mycoplasmoidales</taxon>
        <taxon>Mycoplasmoidaceae</taxon>
        <taxon>Mycoplasmoides</taxon>
    </lineage>
</organism>
<sequence>MEKETKKDLLSEVKNSFHSSNKNIKSEIILKNTSENNIYLRSDARRLLPRIPYNTKSALLFTLLFAFLSGLSYGLASLCINFSFTSPQIFIVLIY</sequence>
<dbReference type="EMBL" id="LR214945">
    <property type="protein sequence ID" value="VEU57421.1"/>
    <property type="molecule type" value="Genomic_DNA"/>
</dbReference>
<reference evidence="2 3" key="1">
    <citation type="submission" date="2019-01" db="EMBL/GenBank/DDBJ databases">
        <authorList>
            <consortium name="Pathogen Informatics"/>
        </authorList>
    </citation>
    <scope>NUCLEOTIDE SEQUENCE [LARGE SCALE GENOMIC DNA]</scope>
    <source>
        <strain evidence="2 3">NCTC10119</strain>
    </source>
</reference>
<feature type="transmembrane region" description="Helical" evidence="1">
    <location>
        <begin position="58"/>
        <end position="84"/>
    </location>
</feature>
<dbReference type="RefSeq" id="WP_017532737.1">
    <property type="nucleotide sequence ID" value="NZ_AP017318.1"/>
</dbReference>
<protein>
    <submittedName>
        <fullName evidence="2">Uncharacterized protein</fullName>
    </submittedName>
</protein>